<dbReference type="Pfam" id="PF07228">
    <property type="entry name" value="SpoIIE"/>
    <property type="match status" value="1"/>
</dbReference>
<reference evidence="6" key="1">
    <citation type="submission" date="2021-11" db="EMBL/GenBank/DDBJ databases">
        <title>Cultivation dependent microbiological survey of springs from the worlds oldest radium mine currently devoted to the extraction of radon-saturated water.</title>
        <authorList>
            <person name="Kapinusova G."/>
            <person name="Smrhova T."/>
            <person name="Strejcek M."/>
            <person name="Suman J."/>
            <person name="Jani K."/>
            <person name="Pajer P."/>
            <person name="Uhlik O."/>
        </authorList>
    </citation>
    <scope>NUCLEOTIDE SEQUENCE [LARGE SCALE GENOMIC DNA]</scope>
    <source>
        <strain evidence="6">J379</strain>
    </source>
</reference>
<dbReference type="SMART" id="SM00331">
    <property type="entry name" value="PP2C_SIG"/>
    <property type="match status" value="1"/>
</dbReference>
<dbReference type="PANTHER" id="PTHR43156:SF2">
    <property type="entry name" value="STAGE II SPORULATION PROTEIN E"/>
    <property type="match status" value="1"/>
</dbReference>
<evidence type="ECO:0000256" key="1">
    <source>
        <dbReference type="ARBA" id="ARBA00022801"/>
    </source>
</evidence>
<dbReference type="InterPro" id="IPR003018">
    <property type="entry name" value="GAF"/>
</dbReference>
<evidence type="ECO:0000313" key="5">
    <source>
        <dbReference type="EMBL" id="UUY04638.1"/>
    </source>
</evidence>
<keyword evidence="2" id="KW-0812">Transmembrane</keyword>
<keyword evidence="2" id="KW-0472">Membrane</keyword>
<dbReference type="SMART" id="SM00065">
    <property type="entry name" value="GAF"/>
    <property type="match status" value="1"/>
</dbReference>
<protein>
    <submittedName>
        <fullName evidence="5">SpoIIE family protein phosphatase</fullName>
    </submittedName>
</protein>
<dbReference type="PANTHER" id="PTHR43156">
    <property type="entry name" value="STAGE II SPORULATION PROTEIN E-RELATED"/>
    <property type="match status" value="1"/>
</dbReference>
<dbReference type="Gene3D" id="3.60.40.10">
    <property type="entry name" value="PPM-type phosphatase domain"/>
    <property type="match status" value="1"/>
</dbReference>
<evidence type="ECO:0000259" key="4">
    <source>
        <dbReference type="SMART" id="SM00331"/>
    </source>
</evidence>
<dbReference type="InterPro" id="IPR029016">
    <property type="entry name" value="GAF-like_dom_sf"/>
</dbReference>
<accession>A0ABY5PIY3</accession>
<sequence length="539" mass="56079">MLGGAVAVDRLAELVSAQLPDGAAIRVSDGDQVLIAGPSDVAATRTVSALGRRWEVGVVPGATSSHALPLVIAIGGTVLALLAGAVVALSRRRERTLVADRDLAERVADRDALLLDVGAAVDFAGSMNDRTQALAELLAARFADVCLIDHLDGSGTLRRVGQAASRPEVAALLARLPAPSADSGQAAVIRGGEPLLVAEVDDAVLQRISATEEELAVRQAIGIRSSMVLPLAAQGVVTGAITLAIHGEDDRRFGRDDLAFGAQMAQRASLALDNARLYESEHEIATTLQQALLPPRLPSPPGVEVGVRYRPAGSGVMVGGDFYDLFRGAEGWIAVVGDVRGKGPRAAAVTALVRHTLRARASTDGVVAALQTVNDALRDQHDDELFCSIAAVEFTLDGDPPMSGRLRAAAAGHPPPLVLRADRGLEALPACGRLLGPFDDPDLTVADTTLLPGDTILLYTDGLSEARRDGEQFGEERLHEAVVAAPRGSLSGLLTHIELEAVTFAQGQPQDDIALVALRLPLPGNSTGQEWVSGGAVSV</sequence>
<dbReference type="Proteomes" id="UP001058860">
    <property type="component" value="Chromosome"/>
</dbReference>
<dbReference type="Pfam" id="PF01590">
    <property type="entry name" value="GAF"/>
    <property type="match status" value="1"/>
</dbReference>
<dbReference type="EMBL" id="CP088295">
    <property type="protein sequence ID" value="UUY04638.1"/>
    <property type="molecule type" value="Genomic_DNA"/>
</dbReference>
<dbReference type="InterPro" id="IPR001932">
    <property type="entry name" value="PPM-type_phosphatase-like_dom"/>
</dbReference>
<evidence type="ECO:0000259" key="3">
    <source>
        <dbReference type="SMART" id="SM00065"/>
    </source>
</evidence>
<dbReference type="SUPFAM" id="SSF55781">
    <property type="entry name" value="GAF domain-like"/>
    <property type="match status" value="1"/>
</dbReference>
<evidence type="ECO:0000313" key="6">
    <source>
        <dbReference type="Proteomes" id="UP001058860"/>
    </source>
</evidence>
<organism evidence="5 6">
    <name type="scientific">Svornostia abyssi</name>
    <dbReference type="NCBI Taxonomy" id="2898438"/>
    <lineage>
        <taxon>Bacteria</taxon>
        <taxon>Bacillati</taxon>
        <taxon>Actinomycetota</taxon>
        <taxon>Thermoleophilia</taxon>
        <taxon>Solirubrobacterales</taxon>
        <taxon>Baekduiaceae</taxon>
        <taxon>Svornostia</taxon>
    </lineage>
</organism>
<dbReference type="InterPro" id="IPR036457">
    <property type="entry name" value="PPM-type-like_dom_sf"/>
</dbReference>
<gene>
    <name evidence="5" type="ORF">LRS13_03650</name>
</gene>
<feature type="transmembrane region" description="Helical" evidence="2">
    <location>
        <begin position="67"/>
        <end position="89"/>
    </location>
</feature>
<dbReference type="Gene3D" id="3.30.450.40">
    <property type="match status" value="1"/>
</dbReference>
<keyword evidence="2" id="KW-1133">Transmembrane helix</keyword>
<dbReference type="RefSeq" id="WP_353865114.1">
    <property type="nucleotide sequence ID" value="NZ_CP088295.1"/>
</dbReference>
<evidence type="ECO:0000256" key="2">
    <source>
        <dbReference type="SAM" id="Phobius"/>
    </source>
</evidence>
<name>A0ABY5PIY3_9ACTN</name>
<proteinExistence type="predicted"/>
<feature type="domain" description="GAF" evidence="3">
    <location>
        <begin position="122"/>
        <end position="282"/>
    </location>
</feature>
<dbReference type="InterPro" id="IPR052016">
    <property type="entry name" value="Bact_Sigma-Reg"/>
</dbReference>
<dbReference type="SUPFAM" id="SSF81606">
    <property type="entry name" value="PP2C-like"/>
    <property type="match status" value="1"/>
</dbReference>
<feature type="domain" description="PPM-type phosphatase" evidence="4">
    <location>
        <begin position="303"/>
        <end position="520"/>
    </location>
</feature>
<keyword evidence="6" id="KW-1185">Reference proteome</keyword>
<keyword evidence="1" id="KW-0378">Hydrolase</keyword>